<organism evidence="2 3">
    <name type="scientific">Gossypium trilobum</name>
    <dbReference type="NCBI Taxonomy" id="34281"/>
    <lineage>
        <taxon>Eukaryota</taxon>
        <taxon>Viridiplantae</taxon>
        <taxon>Streptophyta</taxon>
        <taxon>Embryophyta</taxon>
        <taxon>Tracheophyta</taxon>
        <taxon>Spermatophyta</taxon>
        <taxon>Magnoliopsida</taxon>
        <taxon>eudicotyledons</taxon>
        <taxon>Gunneridae</taxon>
        <taxon>Pentapetalae</taxon>
        <taxon>rosids</taxon>
        <taxon>malvids</taxon>
        <taxon>Malvales</taxon>
        <taxon>Malvaceae</taxon>
        <taxon>Malvoideae</taxon>
        <taxon>Gossypium</taxon>
    </lineage>
</organism>
<proteinExistence type="predicted"/>
<dbReference type="Pfam" id="PF13456">
    <property type="entry name" value="RVT_3"/>
    <property type="match status" value="1"/>
</dbReference>
<keyword evidence="3" id="KW-1185">Reference proteome</keyword>
<dbReference type="PANTHER" id="PTHR47074:SF48">
    <property type="entry name" value="POLYNUCLEOTIDYL TRANSFERASE, RIBONUCLEASE H-LIKE SUPERFAMILY PROTEIN"/>
    <property type="match status" value="1"/>
</dbReference>
<accession>A0A7J9DKN7</accession>
<dbReference type="Proteomes" id="UP000593568">
    <property type="component" value="Unassembled WGS sequence"/>
</dbReference>
<dbReference type="InterPro" id="IPR036397">
    <property type="entry name" value="RNaseH_sf"/>
</dbReference>
<dbReference type="GO" id="GO:0004523">
    <property type="term" value="F:RNA-DNA hybrid ribonuclease activity"/>
    <property type="evidence" value="ECO:0007669"/>
    <property type="project" value="InterPro"/>
</dbReference>
<reference evidence="2 3" key="1">
    <citation type="journal article" date="2019" name="Genome Biol. Evol.">
        <title>Insights into the evolution of the New World diploid cottons (Gossypium, subgenus Houzingenia) based on genome sequencing.</title>
        <authorList>
            <person name="Grover C.E."/>
            <person name="Arick M.A. 2nd"/>
            <person name="Thrash A."/>
            <person name="Conover J.L."/>
            <person name="Sanders W.S."/>
            <person name="Peterson D.G."/>
            <person name="Frelichowski J.E."/>
            <person name="Scheffler J.A."/>
            <person name="Scheffler B.E."/>
            <person name="Wendel J.F."/>
        </authorList>
    </citation>
    <scope>NUCLEOTIDE SEQUENCE [LARGE SCALE GENOMIC DNA]</scope>
    <source>
        <strain evidence="2">8</strain>
        <tissue evidence="2">Leaf</tissue>
    </source>
</reference>
<dbReference type="Gene3D" id="3.30.420.10">
    <property type="entry name" value="Ribonuclease H-like superfamily/Ribonuclease H"/>
    <property type="match status" value="1"/>
</dbReference>
<evidence type="ECO:0000313" key="2">
    <source>
        <dbReference type="EMBL" id="MBA0761134.1"/>
    </source>
</evidence>
<dbReference type="EMBL" id="JABEZW010000003">
    <property type="protein sequence ID" value="MBA0761134.1"/>
    <property type="molecule type" value="Genomic_DNA"/>
</dbReference>
<evidence type="ECO:0000259" key="1">
    <source>
        <dbReference type="Pfam" id="PF13456"/>
    </source>
</evidence>
<dbReference type="InterPro" id="IPR052929">
    <property type="entry name" value="RNase_H-like_EbsB-rel"/>
</dbReference>
<evidence type="ECO:0000313" key="3">
    <source>
        <dbReference type="Proteomes" id="UP000593568"/>
    </source>
</evidence>
<dbReference type="PANTHER" id="PTHR47074">
    <property type="entry name" value="BNAC02G40300D PROTEIN"/>
    <property type="match status" value="1"/>
</dbReference>
<dbReference type="AlphaFoldDB" id="A0A7J9DKN7"/>
<protein>
    <recommendedName>
        <fullName evidence="1">RNase H type-1 domain-containing protein</fullName>
    </recommendedName>
</protein>
<dbReference type="GO" id="GO:0003676">
    <property type="term" value="F:nucleic acid binding"/>
    <property type="evidence" value="ECO:0007669"/>
    <property type="project" value="InterPro"/>
</dbReference>
<name>A0A7J9DKN7_9ROSI</name>
<sequence length="176" mass="19734">MILSDDFRVHNLINSLVILVTAICKAWTKPPTGVIKINFNETISNGKMGYGVIARDEDGFVLSGSGGIKDYSMIAEWAKIVAFEESLKVAKRLRKQNIILESDCANLVNTINNRENDVTIMGSHIKALCTQFDMYDSVKVLGFFEFFLVLVGRESSLGFRRFSGEFLCDLASWLCF</sequence>
<comment type="caution">
    <text evidence="2">The sequence shown here is derived from an EMBL/GenBank/DDBJ whole genome shotgun (WGS) entry which is preliminary data.</text>
</comment>
<gene>
    <name evidence="2" type="ORF">Gotri_023820</name>
</gene>
<dbReference type="InterPro" id="IPR002156">
    <property type="entry name" value="RNaseH_domain"/>
</dbReference>
<feature type="domain" description="RNase H type-1" evidence="1">
    <location>
        <begin position="46"/>
        <end position="134"/>
    </location>
</feature>